<name>A0ABX0JUJ9_9PROT</name>
<feature type="chain" id="PRO_5045735398" description="Lipoprotein" evidence="2">
    <location>
        <begin position="20"/>
        <end position="66"/>
    </location>
</feature>
<organism evidence="3 4">
    <name type="scientific">Acetobacter musti</name>
    <dbReference type="NCBI Taxonomy" id="864732"/>
    <lineage>
        <taxon>Bacteria</taxon>
        <taxon>Pseudomonadati</taxon>
        <taxon>Pseudomonadota</taxon>
        <taxon>Alphaproteobacteria</taxon>
        <taxon>Acetobacterales</taxon>
        <taxon>Acetobacteraceae</taxon>
        <taxon>Acetobacter</taxon>
    </lineage>
</organism>
<feature type="signal peptide" evidence="2">
    <location>
        <begin position="1"/>
        <end position="19"/>
    </location>
</feature>
<dbReference type="Proteomes" id="UP000635278">
    <property type="component" value="Unassembled WGS sequence"/>
</dbReference>
<accession>A0ABX0JUJ9</accession>
<keyword evidence="4" id="KW-1185">Reference proteome</keyword>
<evidence type="ECO:0008006" key="5">
    <source>
        <dbReference type="Google" id="ProtNLM"/>
    </source>
</evidence>
<proteinExistence type="predicted"/>
<keyword evidence="2" id="KW-0732">Signal</keyword>
<reference evidence="3 4" key="1">
    <citation type="journal article" date="2020" name="Int. J. Syst. Evol. Microbiol.">
        <title>Novel acetic acid bacteria from cider fermentations: Acetobacter conturbans sp. nov. and Acetobacter fallax sp. nov.</title>
        <authorList>
            <person name="Sombolestani A.S."/>
            <person name="Cleenwerck I."/>
            <person name="Cnockaert M."/>
            <person name="Borremans W."/>
            <person name="Wieme A.D."/>
            <person name="De Vuyst L."/>
            <person name="Vandamme P."/>
        </authorList>
    </citation>
    <scope>NUCLEOTIDE SEQUENCE [LARGE SCALE GENOMIC DNA]</scope>
    <source>
        <strain evidence="3 4">LMG 30640</strain>
    </source>
</reference>
<protein>
    <recommendedName>
        <fullName evidence="5">Lipoprotein</fullName>
    </recommendedName>
</protein>
<sequence>MPKVFTLCLLIGAMTVLSACSGRHYHHRMHDGSGWGGPGQAHYMNSPSNPGWQYRGGRGPMGPVPE</sequence>
<comment type="caution">
    <text evidence="3">The sequence shown here is derived from an EMBL/GenBank/DDBJ whole genome shotgun (WGS) entry which is preliminary data.</text>
</comment>
<evidence type="ECO:0000313" key="4">
    <source>
        <dbReference type="Proteomes" id="UP000635278"/>
    </source>
</evidence>
<gene>
    <name evidence="3" type="ORF">GOB93_11225</name>
</gene>
<dbReference type="PROSITE" id="PS51257">
    <property type="entry name" value="PROKAR_LIPOPROTEIN"/>
    <property type="match status" value="1"/>
</dbReference>
<evidence type="ECO:0000256" key="2">
    <source>
        <dbReference type="SAM" id="SignalP"/>
    </source>
</evidence>
<dbReference type="RefSeq" id="WP_173583589.1">
    <property type="nucleotide sequence ID" value="NZ_WOTB01000013.1"/>
</dbReference>
<feature type="region of interest" description="Disordered" evidence="1">
    <location>
        <begin position="36"/>
        <end position="66"/>
    </location>
</feature>
<evidence type="ECO:0000256" key="1">
    <source>
        <dbReference type="SAM" id="MobiDB-lite"/>
    </source>
</evidence>
<dbReference type="EMBL" id="WOTB01000013">
    <property type="protein sequence ID" value="NHN85209.1"/>
    <property type="molecule type" value="Genomic_DNA"/>
</dbReference>
<evidence type="ECO:0000313" key="3">
    <source>
        <dbReference type="EMBL" id="NHN85209.1"/>
    </source>
</evidence>